<evidence type="ECO:0000256" key="9">
    <source>
        <dbReference type="ARBA" id="ARBA00022853"/>
    </source>
</evidence>
<evidence type="ECO:0000313" key="17">
    <source>
        <dbReference type="Ensembl" id="ENSLACP00000001396.1"/>
    </source>
</evidence>
<comment type="function">
    <text evidence="15">Probable methyltransferase required to silence rDNA.</text>
</comment>
<dbReference type="CDD" id="cd02440">
    <property type="entry name" value="AdoMet_MTases"/>
    <property type="match status" value="1"/>
</dbReference>
<dbReference type="EC" id="2.1.1.-" evidence="15"/>
<sequence>EKPLSRKQWRNKMKNKKRNKNKFKPGAAWRDLATVQQEGQLENGGASMPETGTEKEGKRKEGKVLKEKGKDSARQQNGRNSKPGKVRRVEEDEEINRRDSRMNRGHGKTVSEGAGTKKEKLEKLKRILKRTGGGGETELEKAEKEESQGLPAAGVGEEPRSEAGPGDRSAALRLKMEERLKSGRFRYLNQQFYTSSSKEARRLFQQDKDAFEIYHQGFAAQVGRWPQNPIDKIISYIRNRPASLVVADFGCGDCKLARSVRNQVHSFDLVALNEHVTVCDMAHVSLPDKSVDIAVFCLSLMGTNLRDFIQEANRVLCPGGTLIIAEVASRFEDVRNFLNALACLGFKVDSKETENKYFFLFHFTKTGSPKLKSKLPGLALKACVYKKR</sequence>
<accession>H2ZVH5</accession>
<keyword evidence="9" id="KW-0156">Chromatin regulator</keyword>
<dbReference type="GO" id="GO:0042149">
    <property type="term" value="P:cellular response to glucose starvation"/>
    <property type="evidence" value="ECO:0007669"/>
    <property type="project" value="TreeGrafter"/>
</dbReference>
<dbReference type="InterPro" id="IPR007823">
    <property type="entry name" value="RRP8"/>
</dbReference>
<evidence type="ECO:0000256" key="7">
    <source>
        <dbReference type="ARBA" id="ARBA00022679"/>
    </source>
</evidence>
<comment type="function">
    <text evidence="13">Essential component of the eNoSC (energy-dependent nucleolar silencing) complex, a complex that mediates silencing of rDNA in response to intracellular energy status and acts by recruiting histone-modifying enzymes. The eNoSC complex is able to sense the energy status of cell: upon glucose starvation, elevation of NAD(+)/NADP(+) ratio activates SIRT1, leading to histone H3 deacetylation followed by dimethylation of H3 at 'Lys-9' (H3K9me2) by SUV39H1 and the formation of silent chromatin in the rDNA locus. In the complex, RRP8 binds to H3K9me2 and probably acts as a methyltransferase. Its substrates are however unknown.</text>
</comment>
<evidence type="ECO:0000256" key="4">
    <source>
        <dbReference type="ARBA" id="ARBA00022491"/>
    </source>
</evidence>
<dbReference type="GO" id="GO:0046015">
    <property type="term" value="P:regulation of transcription by glucose"/>
    <property type="evidence" value="ECO:0007669"/>
    <property type="project" value="TreeGrafter"/>
</dbReference>
<evidence type="ECO:0000256" key="3">
    <source>
        <dbReference type="ARBA" id="ARBA00020203"/>
    </source>
</evidence>
<evidence type="ECO:0000256" key="11">
    <source>
        <dbReference type="ARBA" id="ARBA00023163"/>
    </source>
</evidence>
<proteinExistence type="inferred from homology"/>
<evidence type="ECO:0000256" key="6">
    <source>
        <dbReference type="ARBA" id="ARBA00022603"/>
    </source>
</evidence>
<comment type="subunit">
    <text evidence="14">Component of the eNoSC complex, composed of SIRT1, SUV39H1 and RRP8.</text>
</comment>
<reference evidence="17" key="2">
    <citation type="submission" date="2025-08" db="UniProtKB">
        <authorList>
            <consortium name="Ensembl"/>
        </authorList>
    </citation>
    <scope>IDENTIFICATION</scope>
</reference>
<feature type="region of interest" description="Disordered" evidence="16">
    <location>
        <begin position="1"/>
        <end position="169"/>
    </location>
</feature>
<evidence type="ECO:0000256" key="5">
    <source>
        <dbReference type="ARBA" id="ARBA00022552"/>
    </source>
</evidence>
<dbReference type="GO" id="GO:0006364">
    <property type="term" value="P:rRNA processing"/>
    <property type="evidence" value="ECO:0007669"/>
    <property type="project" value="UniProtKB-UniRule"/>
</dbReference>
<gene>
    <name evidence="17" type="primary">RRP8</name>
</gene>
<evidence type="ECO:0000256" key="16">
    <source>
        <dbReference type="SAM" id="MobiDB-lite"/>
    </source>
</evidence>
<feature type="compositionally biased region" description="Basic and acidic residues" evidence="16">
    <location>
        <begin position="52"/>
        <end position="73"/>
    </location>
</feature>
<dbReference type="GO" id="GO:0033553">
    <property type="term" value="C:rDNA heterochromatin"/>
    <property type="evidence" value="ECO:0007669"/>
    <property type="project" value="TreeGrafter"/>
</dbReference>
<dbReference type="PANTHER" id="PTHR12787">
    <property type="entry name" value="RIBOSOMAL RNA-PROCESSING PROTEIN 8"/>
    <property type="match status" value="1"/>
</dbReference>
<organism evidence="17 18">
    <name type="scientific">Latimeria chalumnae</name>
    <name type="common">Coelacanth</name>
    <dbReference type="NCBI Taxonomy" id="7897"/>
    <lineage>
        <taxon>Eukaryota</taxon>
        <taxon>Metazoa</taxon>
        <taxon>Chordata</taxon>
        <taxon>Craniata</taxon>
        <taxon>Vertebrata</taxon>
        <taxon>Euteleostomi</taxon>
        <taxon>Coelacanthiformes</taxon>
        <taxon>Coelacanthidae</taxon>
        <taxon>Latimeria</taxon>
    </lineage>
</organism>
<name>H2ZVH5_LATCH</name>
<evidence type="ECO:0000256" key="13">
    <source>
        <dbReference type="ARBA" id="ARBA00057870"/>
    </source>
</evidence>
<dbReference type="EMBL" id="AFYH01241094">
    <property type="status" value="NOT_ANNOTATED_CDS"/>
    <property type="molecule type" value="Genomic_DNA"/>
</dbReference>
<feature type="compositionally biased region" description="Basic residues" evidence="16">
    <location>
        <begin position="1"/>
        <end position="23"/>
    </location>
</feature>
<dbReference type="Gene3D" id="1.10.10.2150">
    <property type="entry name" value="Ribosomal RNA-processing protein 8, N-terminal domain"/>
    <property type="match status" value="1"/>
</dbReference>
<evidence type="ECO:0000256" key="12">
    <source>
        <dbReference type="ARBA" id="ARBA00023242"/>
    </source>
</evidence>
<keyword evidence="18" id="KW-1185">Reference proteome</keyword>
<keyword evidence="8 15" id="KW-0949">S-adenosyl-L-methionine</keyword>
<dbReference type="GO" id="GO:0008168">
    <property type="term" value="F:methyltransferase activity"/>
    <property type="evidence" value="ECO:0007669"/>
    <property type="project" value="UniProtKB-KW"/>
</dbReference>
<evidence type="ECO:0000256" key="15">
    <source>
        <dbReference type="RuleBase" id="RU365074"/>
    </source>
</evidence>
<feature type="compositionally biased region" description="Basic and acidic residues" evidence="16">
    <location>
        <begin position="115"/>
        <end position="125"/>
    </location>
</feature>
<dbReference type="Bgee" id="ENSLACG00000001252">
    <property type="expression patterns" value="Expressed in muscle tissue and 3 other cell types or tissues"/>
</dbReference>
<evidence type="ECO:0000256" key="8">
    <source>
        <dbReference type="ARBA" id="ARBA00022691"/>
    </source>
</evidence>
<dbReference type="FunFam" id="1.10.10.2150:FF:000001">
    <property type="entry name" value="Ribosomal RNA-processing protein 8"/>
    <property type="match status" value="1"/>
</dbReference>
<dbReference type="GO" id="GO:0005677">
    <property type="term" value="C:chromatin silencing complex"/>
    <property type="evidence" value="ECO:0007669"/>
    <property type="project" value="TreeGrafter"/>
</dbReference>
<evidence type="ECO:0000256" key="10">
    <source>
        <dbReference type="ARBA" id="ARBA00023015"/>
    </source>
</evidence>
<keyword evidence="5 15" id="KW-0698">rRNA processing</keyword>
<comment type="similarity">
    <text evidence="2 15">Belongs to the methyltransferase superfamily. RRP8 family.</text>
</comment>
<dbReference type="GeneTree" id="ENSGT00390000006189"/>
<dbReference type="EMBL" id="AFYH01241093">
    <property type="status" value="NOT_ANNOTATED_CDS"/>
    <property type="molecule type" value="Genomic_DNA"/>
</dbReference>
<dbReference type="Ensembl" id="ENSLACT00000001408.1">
    <property type="protein sequence ID" value="ENSLACP00000001396.1"/>
    <property type="gene ID" value="ENSLACG00000001252.1"/>
</dbReference>
<dbReference type="InterPro" id="IPR042036">
    <property type="entry name" value="RRP8_N"/>
</dbReference>
<dbReference type="Pfam" id="PF05148">
    <property type="entry name" value="Methyltransf_8"/>
    <property type="match status" value="1"/>
</dbReference>
<evidence type="ECO:0000256" key="1">
    <source>
        <dbReference type="ARBA" id="ARBA00004604"/>
    </source>
</evidence>
<dbReference type="AlphaFoldDB" id="H2ZVH5"/>
<dbReference type="GO" id="GO:0005730">
    <property type="term" value="C:nucleolus"/>
    <property type="evidence" value="ECO:0007669"/>
    <property type="project" value="UniProtKB-SubCell"/>
</dbReference>
<keyword evidence="11" id="KW-0804">Transcription</keyword>
<evidence type="ECO:0000313" key="18">
    <source>
        <dbReference type="Proteomes" id="UP000008672"/>
    </source>
</evidence>
<dbReference type="SUPFAM" id="SSF53335">
    <property type="entry name" value="S-adenosyl-L-methionine-dependent methyltransferases"/>
    <property type="match status" value="1"/>
</dbReference>
<feature type="compositionally biased region" description="Basic and acidic residues" evidence="16">
    <location>
        <begin position="87"/>
        <end position="102"/>
    </location>
</feature>
<protein>
    <recommendedName>
        <fullName evidence="3 15">Ribosomal RNA-processing protein 8</fullName>
        <ecNumber evidence="15">2.1.1.-</ecNumber>
    </recommendedName>
</protein>
<keyword evidence="12 15" id="KW-0539">Nucleus</keyword>
<feature type="compositionally biased region" description="Basic and acidic residues" evidence="16">
    <location>
        <begin position="138"/>
        <end position="147"/>
    </location>
</feature>
<evidence type="ECO:0000256" key="2">
    <source>
        <dbReference type="ARBA" id="ARBA00006301"/>
    </source>
</evidence>
<dbReference type="PANTHER" id="PTHR12787:SF0">
    <property type="entry name" value="RIBOSOMAL RNA-PROCESSING PROTEIN 8"/>
    <property type="match status" value="1"/>
</dbReference>
<reference evidence="17" key="3">
    <citation type="submission" date="2025-09" db="UniProtKB">
        <authorList>
            <consortium name="Ensembl"/>
        </authorList>
    </citation>
    <scope>IDENTIFICATION</scope>
</reference>
<dbReference type="FunFam" id="3.40.50.150:FF:000068">
    <property type="entry name" value="Ribosomal RNA-processing protein 8"/>
    <property type="match status" value="1"/>
</dbReference>
<dbReference type="GO" id="GO:0000183">
    <property type="term" value="P:rDNA heterochromatin formation"/>
    <property type="evidence" value="ECO:0007669"/>
    <property type="project" value="TreeGrafter"/>
</dbReference>
<dbReference type="HOGENOM" id="CLU_027694_2_4_1"/>
<keyword evidence="10" id="KW-0805">Transcription regulation</keyword>
<dbReference type="GO" id="GO:0032259">
    <property type="term" value="P:methylation"/>
    <property type="evidence" value="ECO:0007669"/>
    <property type="project" value="UniProtKB-KW"/>
</dbReference>
<keyword evidence="4" id="KW-0678">Repressor</keyword>
<dbReference type="Gene3D" id="3.40.50.150">
    <property type="entry name" value="Vaccinia Virus protein VP39"/>
    <property type="match status" value="1"/>
</dbReference>
<dbReference type="Proteomes" id="UP000008672">
    <property type="component" value="Unassembled WGS sequence"/>
</dbReference>
<dbReference type="InterPro" id="IPR029063">
    <property type="entry name" value="SAM-dependent_MTases_sf"/>
</dbReference>
<comment type="subcellular location">
    <subcellularLocation>
        <location evidence="1 15">Nucleus</location>
        <location evidence="1 15">Nucleolus</location>
    </subcellularLocation>
</comment>
<keyword evidence="7 15" id="KW-0808">Transferase</keyword>
<evidence type="ECO:0000256" key="14">
    <source>
        <dbReference type="ARBA" id="ARBA00062710"/>
    </source>
</evidence>
<keyword evidence="6 15" id="KW-0489">Methyltransferase</keyword>
<reference evidence="18" key="1">
    <citation type="submission" date="2011-08" db="EMBL/GenBank/DDBJ databases">
        <title>The draft genome of Latimeria chalumnae.</title>
        <authorList>
            <person name="Di Palma F."/>
            <person name="Alfoldi J."/>
            <person name="Johnson J."/>
            <person name="Berlin A."/>
            <person name="Gnerre S."/>
            <person name="Jaffe D."/>
            <person name="MacCallum I."/>
            <person name="Young S."/>
            <person name="Walker B.J."/>
            <person name="Lander E."/>
            <person name="Lindblad-Toh K."/>
        </authorList>
    </citation>
    <scope>NUCLEOTIDE SEQUENCE [LARGE SCALE GENOMIC DNA]</scope>
    <source>
        <strain evidence="18">Wild caught</strain>
    </source>
</reference>
<dbReference type="EMBL" id="AFYH01241096">
    <property type="status" value="NOT_ANNOTATED_CDS"/>
    <property type="molecule type" value="Genomic_DNA"/>
</dbReference>
<dbReference type="EMBL" id="AFYH01241095">
    <property type="status" value="NOT_ANNOTATED_CDS"/>
    <property type="molecule type" value="Genomic_DNA"/>
</dbReference>